<keyword evidence="1" id="KW-0472">Membrane</keyword>
<dbReference type="EMBL" id="JAHXZJ010002237">
    <property type="protein sequence ID" value="KAH0545697.1"/>
    <property type="molecule type" value="Genomic_DNA"/>
</dbReference>
<keyword evidence="1" id="KW-0812">Transmembrane</keyword>
<comment type="caution">
    <text evidence="2">The sequence shown here is derived from an EMBL/GenBank/DDBJ whole genome shotgun (WGS) entry which is preliminary data.</text>
</comment>
<keyword evidence="3" id="KW-1185">Reference proteome</keyword>
<proteinExistence type="predicted"/>
<sequence length="118" mass="13498">MKEKRVSLVVVVVVPFMFSIHLMRRAKSREPERCDRELPELEAGWCVLQNGEAHIEPRYSDVHVLGVVVYTRVPYTKWESKVKGTERMKNATKSVCLSAVVGGCWLPMLLLEKQIDKG</sequence>
<protein>
    <submittedName>
        <fullName evidence="2">Uncharacterized protein</fullName>
    </submittedName>
</protein>
<evidence type="ECO:0000313" key="2">
    <source>
        <dbReference type="EMBL" id="KAH0545697.1"/>
    </source>
</evidence>
<dbReference type="Proteomes" id="UP000826195">
    <property type="component" value="Unassembled WGS sequence"/>
</dbReference>
<reference evidence="2 3" key="1">
    <citation type="journal article" date="2021" name="J. Hered.">
        <title>A chromosome-level genome assembly of the parasitoid wasp, Cotesia glomerata (Hymenoptera: Braconidae).</title>
        <authorList>
            <person name="Pinto B.J."/>
            <person name="Weis J.J."/>
            <person name="Gamble T."/>
            <person name="Ode P.J."/>
            <person name="Paul R."/>
            <person name="Zaspel J.M."/>
        </authorList>
    </citation>
    <scope>NUCLEOTIDE SEQUENCE [LARGE SCALE GENOMIC DNA]</scope>
    <source>
        <strain evidence="2">CgM1</strain>
    </source>
</reference>
<organism evidence="2 3">
    <name type="scientific">Cotesia glomerata</name>
    <name type="common">Lepidopteran parasitic wasp</name>
    <name type="synonym">Apanteles glomeratus</name>
    <dbReference type="NCBI Taxonomy" id="32391"/>
    <lineage>
        <taxon>Eukaryota</taxon>
        <taxon>Metazoa</taxon>
        <taxon>Ecdysozoa</taxon>
        <taxon>Arthropoda</taxon>
        <taxon>Hexapoda</taxon>
        <taxon>Insecta</taxon>
        <taxon>Pterygota</taxon>
        <taxon>Neoptera</taxon>
        <taxon>Endopterygota</taxon>
        <taxon>Hymenoptera</taxon>
        <taxon>Apocrita</taxon>
        <taxon>Ichneumonoidea</taxon>
        <taxon>Braconidae</taxon>
        <taxon>Microgastrinae</taxon>
        <taxon>Cotesia</taxon>
    </lineage>
</organism>
<keyword evidence="1" id="KW-1133">Transmembrane helix</keyword>
<evidence type="ECO:0000256" key="1">
    <source>
        <dbReference type="SAM" id="Phobius"/>
    </source>
</evidence>
<dbReference type="AlphaFoldDB" id="A0AAV7HNI3"/>
<evidence type="ECO:0000313" key="3">
    <source>
        <dbReference type="Proteomes" id="UP000826195"/>
    </source>
</evidence>
<name>A0AAV7HNI3_COTGL</name>
<feature type="transmembrane region" description="Helical" evidence="1">
    <location>
        <begin position="6"/>
        <end position="23"/>
    </location>
</feature>
<accession>A0AAV7HNI3</accession>
<gene>
    <name evidence="2" type="ORF">KQX54_002440</name>
</gene>